<dbReference type="EMBL" id="JAJSOF020000005">
    <property type="protein sequence ID" value="KAJ4448562.1"/>
    <property type="molecule type" value="Genomic_DNA"/>
</dbReference>
<evidence type="ECO:0000313" key="2">
    <source>
        <dbReference type="Proteomes" id="UP001148838"/>
    </source>
</evidence>
<evidence type="ECO:0000313" key="1">
    <source>
        <dbReference type="EMBL" id="KAJ4448562.1"/>
    </source>
</evidence>
<dbReference type="Proteomes" id="UP001148838">
    <property type="component" value="Unassembled WGS sequence"/>
</dbReference>
<organism evidence="1 2">
    <name type="scientific">Periplaneta americana</name>
    <name type="common">American cockroach</name>
    <name type="synonym">Blatta americana</name>
    <dbReference type="NCBI Taxonomy" id="6978"/>
    <lineage>
        <taxon>Eukaryota</taxon>
        <taxon>Metazoa</taxon>
        <taxon>Ecdysozoa</taxon>
        <taxon>Arthropoda</taxon>
        <taxon>Hexapoda</taxon>
        <taxon>Insecta</taxon>
        <taxon>Pterygota</taxon>
        <taxon>Neoptera</taxon>
        <taxon>Polyneoptera</taxon>
        <taxon>Dictyoptera</taxon>
        <taxon>Blattodea</taxon>
        <taxon>Blattoidea</taxon>
        <taxon>Blattidae</taxon>
        <taxon>Blattinae</taxon>
        <taxon>Periplaneta</taxon>
    </lineage>
</organism>
<name>A0ABQ8TS77_PERAM</name>
<reference evidence="1 2" key="1">
    <citation type="journal article" date="2022" name="Allergy">
        <title>Genome assembly and annotation of Periplaneta americana reveal a comprehensive cockroach allergen profile.</title>
        <authorList>
            <person name="Wang L."/>
            <person name="Xiong Q."/>
            <person name="Saelim N."/>
            <person name="Wang L."/>
            <person name="Nong W."/>
            <person name="Wan A.T."/>
            <person name="Shi M."/>
            <person name="Liu X."/>
            <person name="Cao Q."/>
            <person name="Hui J.H.L."/>
            <person name="Sookrung N."/>
            <person name="Leung T.F."/>
            <person name="Tungtrongchitr A."/>
            <person name="Tsui S.K.W."/>
        </authorList>
    </citation>
    <scope>NUCLEOTIDE SEQUENCE [LARGE SCALE GENOMIC DNA]</scope>
    <source>
        <strain evidence="1">PWHHKU_190912</strain>
    </source>
</reference>
<proteinExistence type="predicted"/>
<sequence>MGRACSTYGRIRNAYRVLVGRPEGKIPLGRPRRRWEEDIKMDLREVGYDGRDWIDLAQDRDLWRAYVRAAMNLLKAMIRLGISEDETEIDEVVHKRFQVLPQWVEICGGHSCGIVAVTSDLSEASTLPLPSPSSTPRKGYHIYKKGGSFISHCAVSSTQKFLVQQHITTSKHQANKQLNSKQRQLFLTQPTTSNRCCPYMVKAGQALSVVYPKLTHFNAFHRVAEVVRDNFPKVDLLISSVKKYFSKLPRVNVLKEMYPEIPLPPKPILTHG</sequence>
<protein>
    <submittedName>
        <fullName evidence="1">Uncharacterized protein</fullName>
    </submittedName>
</protein>
<gene>
    <name evidence="1" type="ORF">ANN_10580</name>
</gene>
<keyword evidence="2" id="KW-1185">Reference proteome</keyword>
<comment type="caution">
    <text evidence="1">The sequence shown here is derived from an EMBL/GenBank/DDBJ whole genome shotgun (WGS) entry which is preliminary data.</text>
</comment>
<accession>A0ABQ8TS77</accession>